<evidence type="ECO:0000313" key="7">
    <source>
        <dbReference type="Proteomes" id="UP001054889"/>
    </source>
</evidence>
<proteinExistence type="inferred from homology"/>
<keyword evidence="3" id="KW-0645">Protease</keyword>
<dbReference type="Pfam" id="PF14543">
    <property type="entry name" value="TAXi_N"/>
    <property type="match status" value="1"/>
</dbReference>
<dbReference type="SUPFAM" id="SSF50630">
    <property type="entry name" value="Acid proteases"/>
    <property type="match status" value="1"/>
</dbReference>
<dbReference type="Proteomes" id="UP001054889">
    <property type="component" value="Unassembled WGS sequence"/>
</dbReference>
<evidence type="ECO:0000256" key="3">
    <source>
        <dbReference type="RuleBase" id="RU000454"/>
    </source>
</evidence>
<evidence type="ECO:0000256" key="4">
    <source>
        <dbReference type="SAM" id="SignalP"/>
    </source>
</evidence>
<protein>
    <recommendedName>
        <fullName evidence="5">Peptidase A1 domain-containing protein</fullName>
    </recommendedName>
</protein>
<dbReference type="InterPro" id="IPR021109">
    <property type="entry name" value="Peptidase_aspartic_dom_sf"/>
</dbReference>
<keyword evidence="4" id="KW-0732">Signal</keyword>
<name>A0AAV5E4X0_ELECO</name>
<sequence length="386" mass="40827">MCVMAPPKFLFLLVVVVFVASNAEQPPPGQTLHLPVFFRHPPDTMSLASVADNDRLPLRSPLQSGVAHDSGGYFAALGVGTPPARALLILDTGSDFTWLQCAPCRRCHPQLTPLYDPRRSSSYAPVPFASPRCRDELQFPGRDARTGACLYAFAYADGSSSRGEVAADALAFASDVVRNVTIGCGRDNEGLLGADAGVLGVGRVALSFPTQLAAATNNAYARVFSYCHGDRDARAESPTSSFLVFGRAPDPPGAAFTLMRTSARKPSQYVVDMVGFSVDGAPVVVVAGADDLALDPATGRGGVVVDSGATVSCFSRDTYAALQDAFDARAAAAGCGTRGRTYYCFGFMGFEPSADERNTLGNVQQQGFHIVFDEERKRIGFAPNGC</sequence>
<feature type="signal peptide" evidence="4">
    <location>
        <begin position="1"/>
        <end position="23"/>
    </location>
</feature>
<keyword evidence="3" id="KW-0378">Hydrolase</keyword>
<accession>A0AAV5E4X0</accession>
<comment type="caution">
    <text evidence="6">The sequence shown here is derived from an EMBL/GenBank/DDBJ whole genome shotgun (WGS) entry which is preliminary data.</text>
</comment>
<reference evidence="6" key="1">
    <citation type="journal article" date="2018" name="DNA Res.">
        <title>Multiple hybrid de novo genome assembly of finger millet, an orphan allotetraploid crop.</title>
        <authorList>
            <person name="Hatakeyama M."/>
            <person name="Aluri S."/>
            <person name="Balachadran M.T."/>
            <person name="Sivarajan S.R."/>
            <person name="Patrignani A."/>
            <person name="Gruter S."/>
            <person name="Poveda L."/>
            <person name="Shimizu-Inatsugi R."/>
            <person name="Baeten J."/>
            <person name="Francoijs K.J."/>
            <person name="Nataraja K.N."/>
            <person name="Reddy Y.A.N."/>
            <person name="Phadnis S."/>
            <person name="Ravikumar R.L."/>
            <person name="Schlapbach R."/>
            <person name="Sreeman S.M."/>
            <person name="Shimizu K.K."/>
        </authorList>
    </citation>
    <scope>NUCLEOTIDE SEQUENCE</scope>
</reference>
<reference evidence="6" key="2">
    <citation type="submission" date="2021-12" db="EMBL/GenBank/DDBJ databases">
        <title>Resequencing data analysis of finger millet.</title>
        <authorList>
            <person name="Hatakeyama M."/>
            <person name="Aluri S."/>
            <person name="Balachadran M.T."/>
            <person name="Sivarajan S.R."/>
            <person name="Poveda L."/>
            <person name="Shimizu-Inatsugi R."/>
            <person name="Schlapbach R."/>
            <person name="Sreeman S.M."/>
            <person name="Shimizu K.K."/>
        </authorList>
    </citation>
    <scope>NUCLEOTIDE SEQUENCE</scope>
</reference>
<dbReference type="InterPro" id="IPR032799">
    <property type="entry name" value="TAXi_C"/>
</dbReference>
<keyword evidence="7" id="KW-1185">Reference proteome</keyword>
<evidence type="ECO:0000313" key="6">
    <source>
        <dbReference type="EMBL" id="GJN17822.1"/>
    </source>
</evidence>
<dbReference type="PANTHER" id="PTHR13683">
    <property type="entry name" value="ASPARTYL PROTEASES"/>
    <property type="match status" value="1"/>
</dbReference>
<gene>
    <name evidence="6" type="primary">gb04920</name>
    <name evidence="6" type="ORF">PR202_gb04920</name>
</gene>
<feature type="domain" description="Peptidase A1" evidence="5">
    <location>
        <begin position="73"/>
        <end position="386"/>
    </location>
</feature>
<evidence type="ECO:0000256" key="2">
    <source>
        <dbReference type="PIRSR" id="PIRSR601461-1"/>
    </source>
</evidence>
<dbReference type="PANTHER" id="PTHR13683:SF338">
    <property type="entry name" value="CHLOROPLAST NUCLEOID DNA-BINDING PROTEIN CND41-LIKE"/>
    <property type="match status" value="1"/>
</dbReference>
<dbReference type="Gene3D" id="2.40.70.10">
    <property type="entry name" value="Acid Proteases"/>
    <property type="match status" value="3"/>
</dbReference>
<dbReference type="PROSITE" id="PS51767">
    <property type="entry name" value="PEPTIDASE_A1"/>
    <property type="match status" value="1"/>
</dbReference>
<comment type="similarity">
    <text evidence="1 3">Belongs to the peptidase A1 family.</text>
</comment>
<dbReference type="PRINTS" id="PR00792">
    <property type="entry name" value="PEPSIN"/>
</dbReference>
<dbReference type="EMBL" id="BQKI01000073">
    <property type="protein sequence ID" value="GJN17822.1"/>
    <property type="molecule type" value="Genomic_DNA"/>
</dbReference>
<dbReference type="AlphaFoldDB" id="A0AAV5E4X0"/>
<dbReference type="GO" id="GO:0006508">
    <property type="term" value="P:proteolysis"/>
    <property type="evidence" value="ECO:0007669"/>
    <property type="project" value="UniProtKB-KW"/>
</dbReference>
<dbReference type="InterPro" id="IPR001969">
    <property type="entry name" value="Aspartic_peptidase_AS"/>
</dbReference>
<organism evidence="6 7">
    <name type="scientific">Eleusine coracana subsp. coracana</name>
    <dbReference type="NCBI Taxonomy" id="191504"/>
    <lineage>
        <taxon>Eukaryota</taxon>
        <taxon>Viridiplantae</taxon>
        <taxon>Streptophyta</taxon>
        <taxon>Embryophyta</taxon>
        <taxon>Tracheophyta</taxon>
        <taxon>Spermatophyta</taxon>
        <taxon>Magnoliopsida</taxon>
        <taxon>Liliopsida</taxon>
        <taxon>Poales</taxon>
        <taxon>Poaceae</taxon>
        <taxon>PACMAD clade</taxon>
        <taxon>Chloridoideae</taxon>
        <taxon>Cynodonteae</taxon>
        <taxon>Eleusininae</taxon>
        <taxon>Eleusine</taxon>
    </lineage>
</organism>
<dbReference type="InterPro" id="IPR033121">
    <property type="entry name" value="PEPTIDASE_A1"/>
</dbReference>
<evidence type="ECO:0000259" key="5">
    <source>
        <dbReference type="PROSITE" id="PS51767"/>
    </source>
</evidence>
<evidence type="ECO:0000256" key="1">
    <source>
        <dbReference type="ARBA" id="ARBA00007447"/>
    </source>
</evidence>
<dbReference type="InterPro" id="IPR001461">
    <property type="entry name" value="Aspartic_peptidase_A1"/>
</dbReference>
<dbReference type="Pfam" id="PF14541">
    <property type="entry name" value="TAXi_C"/>
    <property type="match status" value="2"/>
</dbReference>
<dbReference type="PROSITE" id="PS00141">
    <property type="entry name" value="ASP_PROTEASE"/>
    <property type="match status" value="1"/>
</dbReference>
<feature type="active site" evidence="2">
    <location>
        <position position="91"/>
    </location>
</feature>
<dbReference type="InterPro" id="IPR032861">
    <property type="entry name" value="TAXi_N"/>
</dbReference>
<dbReference type="GO" id="GO:0004190">
    <property type="term" value="F:aspartic-type endopeptidase activity"/>
    <property type="evidence" value="ECO:0007669"/>
    <property type="project" value="UniProtKB-KW"/>
</dbReference>
<feature type="active site" evidence="2">
    <location>
        <position position="306"/>
    </location>
</feature>
<keyword evidence="3" id="KW-0064">Aspartyl protease</keyword>
<feature type="chain" id="PRO_5043495568" description="Peptidase A1 domain-containing protein" evidence="4">
    <location>
        <begin position="24"/>
        <end position="386"/>
    </location>
</feature>